<evidence type="ECO:0000313" key="3">
    <source>
        <dbReference type="Proteomes" id="UP000699975"/>
    </source>
</evidence>
<evidence type="ECO:0000313" key="2">
    <source>
        <dbReference type="EMBL" id="MBV7265222.1"/>
    </source>
</evidence>
<reference evidence="2 3" key="1">
    <citation type="submission" date="2021-04" db="EMBL/GenBank/DDBJ databases">
        <authorList>
            <person name="Pira H."/>
            <person name="Risdian C."/>
            <person name="Wink J."/>
        </authorList>
    </citation>
    <scope>NUCLEOTIDE SEQUENCE [LARGE SCALE GENOMIC DNA]</scope>
    <source>
        <strain evidence="2 3">WH131</strain>
    </source>
</reference>
<gene>
    <name evidence="2" type="ORF">KCG45_03460</name>
</gene>
<dbReference type="Proteomes" id="UP000699975">
    <property type="component" value="Unassembled WGS sequence"/>
</dbReference>
<dbReference type="InterPro" id="IPR006311">
    <property type="entry name" value="TAT_signal"/>
</dbReference>
<evidence type="ECO:0000259" key="1">
    <source>
        <dbReference type="Pfam" id="PF12697"/>
    </source>
</evidence>
<name>A0ABS6SL46_9SPHN</name>
<dbReference type="Pfam" id="PF12697">
    <property type="entry name" value="Abhydrolase_6"/>
    <property type="match status" value="1"/>
</dbReference>
<protein>
    <submittedName>
        <fullName evidence="2">Alpha/beta hydrolase</fullName>
    </submittedName>
</protein>
<comment type="caution">
    <text evidence="2">The sequence shown here is derived from an EMBL/GenBank/DDBJ whole genome shotgun (WGS) entry which is preliminary data.</text>
</comment>
<dbReference type="PROSITE" id="PS51318">
    <property type="entry name" value="TAT"/>
    <property type="match status" value="1"/>
</dbReference>
<accession>A0ABS6SL46</accession>
<organism evidence="2 3">
    <name type="scientific">Erythrobacter ani</name>
    <dbReference type="NCBI Taxonomy" id="2827235"/>
    <lineage>
        <taxon>Bacteria</taxon>
        <taxon>Pseudomonadati</taxon>
        <taxon>Pseudomonadota</taxon>
        <taxon>Alphaproteobacteria</taxon>
        <taxon>Sphingomonadales</taxon>
        <taxon>Erythrobacteraceae</taxon>
        <taxon>Erythrobacter/Porphyrobacter group</taxon>
        <taxon>Erythrobacter</taxon>
    </lineage>
</organism>
<dbReference type="InterPro" id="IPR000073">
    <property type="entry name" value="AB_hydrolase_1"/>
</dbReference>
<dbReference type="PANTHER" id="PTHR37017:SF11">
    <property type="entry name" value="ESTERASE_LIPASE_THIOESTERASE DOMAIN-CONTAINING PROTEIN"/>
    <property type="match status" value="1"/>
</dbReference>
<dbReference type="PANTHER" id="PTHR37017">
    <property type="entry name" value="AB HYDROLASE-1 DOMAIN-CONTAINING PROTEIN-RELATED"/>
    <property type="match status" value="1"/>
</dbReference>
<dbReference type="GO" id="GO:0016787">
    <property type="term" value="F:hydrolase activity"/>
    <property type="evidence" value="ECO:0007669"/>
    <property type="project" value="UniProtKB-KW"/>
</dbReference>
<dbReference type="RefSeq" id="WP_218315710.1">
    <property type="nucleotide sequence ID" value="NZ_JAGSPB010000001.1"/>
</dbReference>
<proteinExistence type="predicted"/>
<keyword evidence="3" id="KW-1185">Reference proteome</keyword>
<dbReference type="InterPro" id="IPR052897">
    <property type="entry name" value="Sec-Metab_Biosynth_Hydrolase"/>
</dbReference>
<keyword evidence="2" id="KW-0378">Hydrolase</keyword>
<feature type="domain" description="AB hydrolase-1" evidence="1">
    <location>
        <begin position="50"/>
        <end position="283"/>
    </location>
</feature>
<sequence>MRTSGVDRSVVAATGRRAFLMSAAGAISAAALTGGATNPLASATLRKRDIVLVHGAWHGGWCWEMVRALLEPDGHRVFTPTLPGLAERAGELTPQIGLDTHIDDVVATILAEDLTDFVLCGHSYGGMVITGVADRLKERVAHIVYLDAALPKDGESMLSYGEPRPQAAIDGATAAMRGLAPDGLAIGVFPPSVLGIPAGHPRHDWVAERLTPHPLKTWLDPIKLANGGPEGLAQTYIHCTDPVMAQTQFPWIASQVSNDPSWNYAELKTGHDAMVTDPEGVAQILRTAARTETLREEGA</sequence>
<dbReference type="EMBL" id="JAGSPB010000001">
    <property type="protein sequence ID" value="MBV7265222.1"/>
    <property type="molecule type" value="Genomic_DNA"/>
</dbReference>